<dbReference type="RefSeq" id="WP_208719246.1">
    <property type="nucleotide sequence ID" value="NZ_CP024770.1"/>
</dbReference>
<accession>A0A6B9G5W5</accession>
<dbReference type="GO" id="GO:0015833">
    <property type="term" value="P:peptide transport"/>
    <property type="evidence" value="ECO:0007669"/>
    <property type="project" value="InterPro"/>
</dbReference>
<dbReference type="InterPro" id="IPR003439">
    <property type="entry name" value="ABC_transporter-like_ATP-bd"/>
</dbReference>
<dbReference type="Gene3D" id="3.40.50.300">
    <property type="entry name" value="P-loop containing nucleotide triphosphate hydrolases"/>
    <property type="match status" value="2"/>
</dbReference>
<dbReference type="Pfam" id="PF00005">
    <property type="entry name" value="ABC_tran"/>
    <property type="match status" value="2"/>
</dbReference>
<evidence type="ECO:0000256" key="8">
    <source>
        <dbReference type="ARBA" id="ARBA00038852"/>
    </source>
</evidence>
<protein>
    <recommendedName>
        <fullName evidence="8">ABC-type dipeptide transporter</fullName>
        <ecNumber evidence="8">7.4.2.9</ecNumber>
    </recommendedName>
</protein>
<proteinExistence type="inferred from homology"/>
<organism evidence="11 12">
    <name type="scientific">Pantoea cypripedii</name>
    <name type="common">Pectobacterium cypripedii</name>
    <name type="synonym">Erwinia cypripedii</name>
    <dbReference type="NCBI Taxonomy" id="55209"/>
    <lineage>
        <taxon>Bacteria</taxon>
        <taxon>Pseudomonadati</taxon>
        <taxon>Pseudomonadota</taxon>
        <taxon>Gammaproteobacteria</taxon>
        <taxon>Enterobacterales</taxon>
        <taxon>Erwiniaceae</taxon>
        <taxon>Pantoea</taxon>
    </lineage>
</organism>
<evidence type="ECO:0000256" key="6">
    <source>
        <dbReference type="ARBA" id="ARBA00022840"/>
    </source>
</evidence>
<dbReference type="GO" id="GO:0055085">
    <property type="term" value="P:transmembrane transport"/>
    <property type="evidence" value="ECO:0007669"/>
    <property type="project" value="UniProtKB-ARBA"/>
</dbReference>
<keyword evidence="5" id="KW-0547">Nucleotide-binding</keyword>
<dbReference type="InterPro" id="IPR050388">
    <property type="entry name" value="ABC_Ni/Peptide_Import"/>
</dbReference>
<dbReference type="GO" id="GO:0005886">
    <property type="term" value="C:plasma membrane"/>
    <property type="evidence" value="ECO:0007669"/>
    <property type="project" value="UniProtKB-SubCell"/>
</dbReference>
<evidence type="ECO:0000256" key="1">
    <source>
        <dbReference type="ARBA" id="ARBA00004417"/>
    </source>
</evidence>
<dbReference type="Pfam" id="PF08352">
    <property type="entry name" value="oligo_HPY"/>
    <property type="match status" value="2"/>
</dbReference>
<sequence>MSLLEVRDLRISIRDKLLVNGISFTLRPNEKVALVGESGSGKSLSAMSLLRLIPGAQISGEAQFAGRNLFALPEKEVRTLSGRDIAMIFQEPMTALNPLKTVGEQIAEVYRLHHQLSRRDAWQQAIARLADTGIPQPAQRAHAWPHQLSGGQRQRVMIAMALAGEPRLLLADEPTTALDATLRLQILDLLADLQQRNGMAVLLISHDLHLVRRFADRVLVMEKGEIVEDAPTERLFNSPAHPYTRKLLSSRPERLSGHVAKNAPAVRLHAREVEIRYPRTLKGVRNWFSPGWHTAVKQASLDLLQGQTVGIIGESGSGKTSLANAVLGLVKHQGALLVDGTSWQAARKAGKTAHQTQRRKVQAVFQDPYSSLSPRLTIEQIIGEGLKLHYPRLSAEQRRQRILALLAEVGLTEPQFPHLLQRHPHEFSGGQRQRIAIARALIIEPDVLVLDEPTSALDVTVQKQVVQLLQQLQRDRGLSYLIITHDVAVVAAMAHHILVMRDGEVVEQGEATLLLAEPDHPYTRNLIEAAYFQPRREQPAA</sequence>
<evidence type="ECO:0000256" key="5">
    <source>
        <dbReference type="ARBA" id="ARBA00022741"/>
    </source>
</evidence>
<gene>
    <name evidence="11" type="ORF">CUN67_29850</name>
</gene>
<name>A0A6B9G5W5_PANCY</name>
<evidence type="ECO:0000256" key="4">
    <source>
        <dbReference type="ARBA" id="ARBA00022475"/>
    </source>
</evidence>
<dbReference type="NCBIfam" id="NF007739">
    <property type="entry name" value="PRK10419.1"/>
    <property type="match status" value="2"/>
</dbReference>
<keyword evidence="11" id="KW-0614">Plasmid</keyword>
<dbReference type="PROSITE" id="PS50893">
    <property type="entry name" value="ABC_TRANSPORTER_2"/>
    <property type="match status" value="2"/>
</dbReference>
<dbReference type="PANTHER" id="PTHR43297:SF2">
    <property type="entry name" value="DIPEPTIDE TRANSPORT ATP-BINDING PROTEIN DPPD"/>
    <property type="match status" value="1"/>
</dbReference>
<dbReference type="PROSITE" id="PS00211">
    <property type="entry name" value="ABC_TRANSPORTER_1"/>
    <property type="match status" value="2"/>
</dbReference>
<dbReference type="InterPro" id="IPR017871">
    <property type="entry name" value="ABC_transporter-like_CS"/>
</dbReference>
<feature type="domain" description="ABC transporter" evidence="10">
    <location>
        <begin position="275"/>
        <end position="527"/>
    </location>
</feature>
<evidence type="ECO:0000313" key="12">
    <source>
        <dbReference type="Proteomes" id="UP000502005"/>
    </source>
</evidence>
<keyword evidence="7" id="KW-0472">Membrane</keyword>
<dbReference type="SMART" id="SM00382">
    <property type="entry name" value="AAA"/>
    <property type="match status" value="2"/>
</dbReference>
<dbReference type="CDD" id="cd03257">
    <property type="entry name" value="ABC_NikE_OppD_transporters"/>
    <property type="match status" value="2"/>
</dbReference>
<geneLocation type="plasmid" evidence="12">
    <name>pne1b</name>
</geneLocation>
<dbReference type="EMBL" id="CP024770">
    <property type="protein sequence ID" value="QGY33121.1"/>
    <property type="molecule type" value="Genomic_DNA"/>
</dbReference>
<dbReference type="EC" id="7.4.2.9" evidence="8"/>
<comment type="similarity">
    <text evidence="2">Belongs to the ABC transporter superfamily. Drug exporter-2 (TC 3.A.1.117) family.</text>
</comment>
<dbReference type="FunFam" id="3.40.50.300:FF:000016">
    <property type="entry name" value="Oligopeptide ABC transporter ATP-binding component"/>
    <property type="match status" value="1"/>
</dbReference>
<comment type="catalytic activity">
    <reaction evidence="9">
        <text>a dipeptide(out) + ATP + H2O = a dipeptide(in) + ADP + phosphate + H(+)</text>
        <dbReference type="Rhea" id="RHEA:23120"/>
        <dbReference type="ChEBI" id="CHEBI:15377"/>
        <dbReference type="ChEBI" id="CHEBI:15378"/>
        <dbReference type="ChEBI" id="CHEBI:30616"/>
        <dbReference type="ChEBI" id="CHEBI:43474"/>
        <dbReference type="ChEBI" id="CHEBI:90799"/>
        <dbReference type="ChEBI" id="CHEBI:456216"/>
        <dbReference type="EC" id="7.4.2.9"/>
    </reaction>
</comment>
<evidence type="ECO:0000313" key="11">
    <source>
        <dbReference type="EMBL" id="QGY33121.1"/>
    </source>
</evidence>
<keyword evidence="4" id="KW-1003">Cell membrane</keyword>
<keyword evidence="6 11" id="KW-0067">ATP-binding</keyword>
<dbReference type="InterPro" id="IPR027417">
    <property type="entry name" value="P-loop_NTPase"/>
</dbReference>
<dbReference type="GO" id="GO:0005524">
    <property type="term" value="F:ATP binding"/>
    <property type="evidence" value="ECO:0007669"/>
    <property type="project" value="UniProtKB-KW"/>
</dbReference>
<evidence type="ECO:0000256" key="7">
    <source>
        <dbReference type="ARBA" id="ARBA00023136"/>
    </source>
</evidence>
<dbReference type="NCBIfam" id="NF008453">
    <property type="entry name" value="PRK11308.1"/>
    <property type="match status" value="2"/>
</dbReference>
<evidence type="ECO:0000256" key="9">
    <source>
        <dbReference type="ARBA" id="ARBA00047356"/>
    </source>
</evidence>
<dbReference type="Proteomes" id="UP000502005">
    <property type="component" value="Plasmid pNE1B"/>
</dbReference>
<dbReference type="SUPFAM" id="SSF52540">
    <property type="entry name" value="P-loop containing nucleoside triphosphate hydrolases"/>
    <property type="match status" value="2"/>
</dbReference>
<evidence type="ECO:0000256" key="2">
    <source>
        <dbReference type="ARBA" id="ARBA00006526"/>
    </source>
</evidence>
<dbReference type="PANTHER" id="PTHR43297">
    <property type="entry name" value="OLIGOPEPTIDE TRANSPORT ATP-BINDING PROTEIN APPD"/>
    <property type="match status" value="1"/>
</dbReference>
<feature type="domain" description="ABC transporter" evidence="10">
    <location>
        <begin position="4"/>
        <end position="248"/>
    </location>
</feature>
<reference evidence="11 12" key="1">
    <citation type="submission" date="2017-11" db="EMBL/GenBank/DDBJ databases">
        <title>Genome sequence of Pantoea cypripedii NE1.</title>
        <authorList>
            <person name="Nascimento F.X."/>
        </authorList>
    </citation>
    <scope>NUCLEOTIDE SEQUENCE [LARGE SCALE GENOMIC DNA]</scope>
    <source>
        <strain evidence="11 12">NE1</strain>
        <plasmid evidence="12">pne1b</plasmid>
    </source>
</reference>
<evidence type="ECO:0000259" key="10">
    <source>
        <dbReference type="PROSITE" id="PS50893"/>
    </source>
</evidence>
<dbReference type="AlphaFoldDB" id="A0A6B9G5W5"/>
<evidence type="ECO:0000256" key="3">
    <source>
        <dbReference type="ARBA" id="ARBA00022448"/>
    </source>
</evidence>
<dbReference type="GO" id="GO:0016887">
    <property type="term" value="F:ATP hydrolysis activity"/>
    <property type="evidence" value="ECO:0007669"/>
    <property type="project" value="InterPro"/>
</dbReference>
<dbReference type="InterPro" id="IPR013563">
    <property type="entry name" value="Oligopep_ABC_C"/>
</dbReference>
<keyword evidence="3" id="KW-0813">Transport</keyword>
<dbReference type="InterPro" id="IPR003593">
    <property type="entry name" value="AAA+_ATPase"/>
</dbReference>
<comment type="subcellular location">
    <subcellularLocation>
        <location evidence="1">Cell inner membrane</location>
        <topology evidence="1">Peripheral membrane protein</topology>
    </subcellularLocation>
</comment>